<reference evidence="6 7" key="1">
    <citation type="submission" date="2018-08" db="EMBL/GenBank/DDBJ databases">
        <title>Wenzhouxiangella salilacus sp. nov., a novel bacterium isolated from a saline lake in Xinjiang Province, China.</title>
        <authorList>
            <person name="Han S."/>
        </authorList>
    </citation>
    <scope>NUCLEOTIDE SEQUENCE [LARGE SCALE GENOMIC DNA]</scope>
    <source>
        <strain evidence="6 7">XDB06</strain>
    </source>
</reference>
<comment type="caution">
    <text evidence="6">The sequence shown here is derived from an EMBL/GenBank/DDBJ whole genome shotgun (WGS) entry which is preliminary data.</text>
</comment>
<keyword evidence="4" id="KW-0804">Transcription</keyword>
<dbReference type="InterPro" id="IPR005119">
    <property type="entry name" value="LysR_subst-bd"/>
</dbReference>
<dbReference type="GO" id="GO:0043565">
    <property type="term" value="F:sequence-specific DNA binding"/>
    <property type="evidence" value="ECO:0007669"/>
    <property type="project" value="TreeGrafter"/>
</dbReference>
<dbReference type="FunFam" id="1.10.10.10:FF:000038">
    <property type="entry name" value="Glycine cleavage system transcriptional activator"/>
    <property type="match status" value="1"/>
</dbReference>
<dbReference type="Pfam" id="PF00126">
    <property type="entry name" value="HTH_1"/>
    <property type="match status" value="1"/>
</dbReference>
<evidence type="ECO:0000259" key="5">
    <source>
        <dbReference type="PROSITE" id="PS50931"/>
    </source>
</evidence>
<dbReference type="PANTHER" id="PTHR30537:SF26">
    <property type="entry name" value="GLYCINE CLEAVAGE SYSTEM TRANSCRIPTIONAL ACTIVATOR"/>
    <property type="match status" value="1"/>
</dbReference>
<evidence type="ECO:0000256" key="3">
    <source>
        <dbReference type="ARBA" id="ARBA00023125"/>
    </source>
</evidence>
<evidence type="ECO:0000256" key="2">
    <source>
        <dbReference type="ARBA" id="ARBA00023015"/>
    </source>
</evidence>
<keyword evidence="3" id="KW-0238">DNA-binding</keyword>
<dbReference type="PRINTS" id="PR00039">
    <property type="entry name" value="HTHLYSR"/>
</dbReference>
<dbReference type="SUPFAM" id="SSF53850">
    <property type="entry name" value="Periplasmic binding protein-like II"/>
    <property type="match status" value="1"/>
</dbReference>
<accession>A0A3E1K8K3</accession>
<dbReference type="InterPro" id="IPR058163">
    <property type="entry name" value="LysR-type_TF_proteobact-type"/>
</dbReference>
<feature type="domain" description="HTH lysR-type" evidence="5">
    <location>
        <begin position="4"/>
        <end position="61"/>
    </location>
</feature>
<dbReference type="EMBL" id="QUZK01000036">
    <property type="protein sequence ID" value="RFF30350.1"/>
    <property type="molecule type" value="Genomic_DNA"/>
</dbReference>
<dbReference type="Pfam" id="PF03466">
    <property type="entry name" value="LysR_substrate"/>
    <property type="match status" value="1"/>
</dbReference>
<dbReference type="AlphaFoldDB" id="A0A3E1K8K3"/>
<dbReference type="Gene3D" id="3.40.190.10">
    <property type="entry name" value="Periplasmic binding protein-like II"/>
    <property type="match status" value="2"/>
</dbReference>
<dbReference type="InterPro" id="IPR036388">
    <property type="entry name" value="WH-like_DNA-bd_sf"/>
</dbReference>
<keyword evidence="2" id="KW-0805">Transcription regulation</keyword>
<dbReference type="PROSITE" id="PS50931">
    <property type="entry name" value="HTH_LYSR"/>
    <property type="match status" value="1"/>
</dbReference>
<protein>
    <submittedName>
        <fullName evidence="6">LysR family transcriptional regulator</fullName>
    </submittedName>
</protein>
<dbReference type="Proteomes" id="UP000260351">
    <property type="component" value="Unassembled WGS sequence"/>
</dbReference>
<dbReference type="GO" id="GO:0003700">
    <property type="term" value="F:DNA-binding transcription factor activity"/>
    <property type="evidence" value="ECO:0007669"/>
    <property type="project" value="InterPro"/>
</dbReference>
<name>A0A3E1K8K3_9GAMM</name>
<dbReference type="GO" id="GO:0006351">
    <property type="term" value="P:DNA-templated transcription"/>
    <property type="evidence" value="ECO:0007669"/>
    <property type="project" value="TreeGrafter"/>
</dbReference>
<sequence length="313" mass="35797">MRLPPLKALPVFEAVARTLSFSAAAEELHVTQSAVSHQIRQLEDDLGESLFERGGRRVALTEQGERYLEAIAPALAQIERASEQLRGVTDSRIRLAVPSSFAVSWLIPRLPHLQRQHPELDLDLEMLADMPLMSERLADCFITFRYRQRGYSSERLYVERLFAVCSRQYWNRVRDELDEAGLRKRGSGVTIRPEWLTRFTLLSAASVFERPGEDWRRWFAAGEAKLPADAHVQHFSHMLLAHEAARHHQGIALSNDYMLDTASDPDLIKLPTHELQTGDEFHFACKTARRNEPGIRHLSQWLVKQAEASGWKV</sequence>
<gene>
    <name evidence="6" type="ORF">DZC52_08530</name>
</gene>
<dbReference type="OrthoDB" id="9786526at2"/>
<dbReference type="PANTHER" id="PTHR30537">
    <property type="entry name" value="HTH-TYPE TRANSCRIPTIONAL REGULATOR"/>
    <property type="match status" value="1"/>
</dbReference>
<comment type="similarity">
    <text evidence="1">Belongs to the LysR transcriptional regulatory family.</text>
</comment>
<proteinExistence type="inferred from homology"/>
<dbReference type="InterPro" id="IPR036390">
    <property type="entry name" value="WH_DNA-bd_sf"/>
</dbReference>
<dbReference type="InterPro" id="IPR000847">
    <property type="entry name" value="LysR_HTH_N"/>
</dbReference>
<evidence type="ECO:0000256" key="4">
    <source>
        <dbReference type="ARBA" id="ARBA00023163"/>
    </source>
</evidence>
<keyword evidence="7" id="KW-1185">Reference proteome</keyword>
<dbReference type="SUPFAM" id="SSF46785">
    <property type="entry name" value="Winged helix' DNA-binding domain"/>
    <property type="match status" value="1"/>
</dbReference>
<evidence type="ECO:0000313" key="7">
    <source>
        <dbReference type="Proteomes" id="UP000260351"/>
    </source>
</evidence>
<dbReference type="RefSeq" id="WP_116650717.1">
    <property type="nucleotide sequence ID" value="NZ_QUZK01000036.1"/>
</dbReference>
<evidence type="ECO:0000256" key="1">
    <source>
        <dbReference type="ARBA" id="ARBA00009437"/>
    </source>
</evidence>
<dbReference type="Gene3D" id="1.10.10.10">
    <property type="entry name" value="Winged helix-like DNA-binding domain superfamily/Winged helix DNA-binding domain"/>
    <property type="match status" value="1"/>
</dbReference>
<organism evidence="6 7">
    <name type="scientific">Wenzhouxiangella sediminis</name>
    <dbReference type="NCBI Taxonomy" id="1792836"/>
    <lineage>
        <taxon>Bacteria</taxon>
        <taxon>Pseudomonadati</taxon>
        <taxon>Pseudomonadota</taxon>
        <taxon>Gammaproteobacteria</taxon>
        <taxon>Chromatiales</taxon>
        <taxon>Wenzhouxiangellaceae</taxon>
        <taxon>Wenzhouxiangella</taxon>
    </lineage>
</organism>
<evidence type="ECO:0000313" key="6">
    <source>
        <dbReference type="EMBL" id="RFF30350.1"/>
    </source>
</evidence>